<comment type="caution">
    <text evidence="2">The sequence shown here is derived from an EMBL/GenBank/DDBJ whole genome shotgun (WGS) entry which is preliminary data.</text>
</comment>
<dbReference type="Proteomes" id="UP001642540">
    <property type="component" value="Unassembled WGS sequence"/>
</dbReference>
<gene>
    <name evidence="2" type="ORF">ODALV1_LOCUS7023</name>
</gene>
<proteinExistence type="predicted"/>
<keyword evidence="1" id="KW-1133">Transmembrane helix</keyword>
<sequence length="343" mass="38800">MSCFVVVLLQYLFKPWKSFEFMNGVVLVTSGVFQVCPFIVACAALRRTGTVLCGLNQLVRLRRKLTKEYLPKLGFSQWKMATTNEAVEDFDDLFLVLGIVSMAEGPWVLPFVSIYGPFDPLYFFLELVLPNPMYRHIYITLTTIVIRLLVVAVCTAEGGRTLAWLTSLSLVVLNTIDKCIHIINAISDTADFIMLHSQFRLAYKMIEGFVQDVLWISLTACFCMAVELLWVVTVGFDKLPLALYAILTFAAVLVVISVVILLSKICAIMEFYENMLERRKNMTVRQLVNAKTKKARCEKMEVRAIIPLQCQVGSFYEINADAEVSYLTQVLDNVINAVILIKV</sequence>
<evidence type="ECO:0008006" key="4">
    <source>
        <dbReference type="Google" id="ProtNLM"/>
    </source>
</evidence>
<keyword evidence="3" id="KW-1185">Reference proteome</keyword>
<evidence type="ECO:0000313" key="3">
    <source>
        <dbReference type="Proteomes" id="UP001642540"/>
    </source>
</evidence>
<reference evidence="2 3" key="1">
    <citation type="submission" date="2024-08" db="EMBL/GenBank/DDBJ databases">
        <authorList>
            <person name="Cucini C."/>
            <person name="Frati F."/>
        </authorList>
    </citation>
    <scope>NUCLEOTIDE SEQUENCE [LARGE SCALE GENOMIC DNA]</scope>
</reference>
<feature type="transmembrane region" description="Helical" evidence="1">
    <location>
        <begin position="93"/>
        <end position="116"/>
    </location>
</feature>
<name>A0ABP1Q5T0_9HEXA</name>
<organism evidence="2 3">
    <name type="scientific">Orchesella dallaii</name>
    <dbReference type="NCBI Taxonomy" id="48710"/>
    <lineage>
        <taxon>Eukaryota</taxon>
        <taxon>Metazoa</taxon>
        <taxon>Ecdysozoa</taxon>
        <taxon>Arthropoda</taxon>
        <taxon>Hexapoda</taxon>
        <taxon>Collembola</taxon>
        <taxon>Entomobryomorpha</taxon>
        <taxon>Entomobryoidea</taxon>
        <taxon>Orchesellidae</taxon>
        <taxon>Orchesellinae</taxon>
        <taxon>Orchesella</taxon>
    </lineage>
</organism>
<protein>
    <recommendedName>
        <fullName evidence="4">Gustatory receptor</fullName>
    </recommendedName>
</protein>
<keyword evidence="1" id="KW-0812">Transmembrane</keyword>
<accession>A0ABP1Q5T0</accession>
<evidence type="ECO:0000256" key="1">
    <source>
        <dbReference type="SAM" id="Phobius"/>
    </source>
</evidence>
<evidence type="ECO:0000313" key="2">
    <source>
        <dbReference type="EMBL" id="CAL8088337.1"/>
    </source>
</evidence>
<feature type="transmembrane region" description="Helical" evidence="1">
    <location>
        <begin position="136"/>
        <end position="156"/>
    </location>
</feature>
<feature type="transmembrane region" description="Helical" evidence="1">
    <location>
        <begin position="21"/>
        <end position="45"/>
    </location>
</feature>
<keyword evidence="1" id="KW-0472">Membrane</keyword>
<dbReference type="EMBL" id="CAXLJM020000022">
    <property type="protein sequence ID" value="CAL8088337.1"/>
    <property type="molecule type" value="Genomic_DNA"/>
</dbReference>
<feature type="transmembrane region" description="Helical" evidence="1">
    <location>
        <begin position="242"/>
        <end position="272"/>
    </location>
</feature>
<feature type="transmembrane region" description="Helical" evidence="1">
    <location>
        <begin position="213"/>
        <end position="236"/>
    </location>
</feature>